<organism evidence="8 9">
    <name type="scientific">Alcanivorax borkumensis (strain ATCC 700651 / DSM 11573 / NCIMB 13689 / SK2)</name>
    <dbReference type="NCBI Taxonomy" id="393595"/>
    <lineage>
        <taxon>Bacteria</taxon>
        <taxon>Pseudomonadati</taxon>
        <taxon>Pseudomonadota</taxon>
        <taxon>Gammaproteobacteria</taxon>
        <taxon>Oceanospirillales</taxon>
        <taxon>Alcanivoracaceae</taxon>
        <taxon>Alcanivorax</taxon>
    </lineage>
</organism>
<dbReference type="PANTHER" id="PTHR42920:SF5">
    <property type="entry name" value="EAMA DOMAIN-CONTAINING PROTEIN"/>
    <property type="match status" value="1"/>
</dbReference>
<feature type="transmembrane region" description="Helical" evidence="6">
    <location>
        <begin position="186"/>
        <end position="206"/>
    </location>
</feature>
<feature type="transmembrane region" description="Helical" evidence="6">
    <location>
        <begin position="161"/>
        <end position="180"/>
    </location>
</feature>
<keyword evidence="2" id="KW-1003">Cell membrane</keyword>
<keyword evidence="3 6" id="KW-0812">Transmembrane</keyword>
<dbReference type="GO" id="GO:0005886">
    <property type="term" value="C:plasma membrane"/>
    <property type="evidence" value="ECO:0007669"/>
    <property type="project" value="UniProtKB-SubCell"/>
</dbReference>
<feature type="domain" description="EamA" evidence="7">
    <location>
        <begin position="47"/>
        <end position="177"/>
    </location>
</feature>
<evidence type="ECO:0000313" key="9">
    <source>
        <dbReference type="Proteomes" id="UP000008871"/>
    </source>
</evidence>
<dbReference type="STRING" id="393595.ABO_1115"/>
<dbReference type="PANTHER" id="PTHR42920">
    <property type="entry name" value="OS03G0707200 PROTEIN-RELATED"/>
    <property type="match status" value="1"/>
</dbReference>
<name>Q0VQI5_ALCBS</name>
<dbReference type="InterPro" id="IPR051258">
    <property type="entry name" value="Diverse_Substrate_Transporter"/>
</dbReference>
<dbReference type="InterPro" id="IPR000620">
    <property type="entry name" value="EamA_dom"/>
</dbReference>
<keyword evidence="5 6" id="KW-0472">Membrane</keyword>
<evidence type="ECO:0000256" key="3">
    <source>
        <dbReference type="ARBA" id="ARBA00022692"/>
    </source>
</evidence>
<feature type="transmembrane region" description="Helical" evidence="6">
    <location>
        <begin position="265"/>
        <end position="283"/>
    </location>
</feature>
<evidence type="ECO:0000313" key="8">
    <source>
        <dbReference type="EMBL" id="CAL16563.1"/>
    </source>
</evidence>
<dbReference type="Proteomes" id="UP000008871">
    <property type="component" value="Chromosome"/>
</dbReference>
<evidence type="ECO:0000256" key="5">
    <source>
        <dbReference type="ARBA" id="ARBA00023136"/>
    </source>
</evidence>
<feature type="domain" description="EamA" evidence="7">
    <location>
        <begin position="226"/>
        <end position="336"/>
    </location>
</feature>
<dbReference type="SUPFAM" id="SSF103481">
    <property type="entry name" value="Multidrug resistance efflux transporter EmrE"/>
    <property type="match status" value="2"/>
</dbReference>
<dbReference type="HOGENOM" id="CLU_033863_4_2_6"/>
<dbReference type="AlphaFoldDB" id="Q0VQI5"/>
<evidence type="ECO:0000256" key="6">
    <source>
        <dbReference type="SAM" id="Phobius"/>
    </source>
</evidence>
<dbReference type="KEGG" id="abo:ABO_1115"/>
<evidence type="ECO:0000256" key="4">
    <source>
        <dbReference type="ARBA" id="ARBA00022989"/>
    </source>
</evidence>
<dbReference type="eggNOG" id="COG0697">
    <property type="taxonomic scope" value="Bacteria"/>
</dbReference>
<dbReference type="Pfam" id="PF00892">
    <property type="entry name" value="EamA"/>
    <property type="match status" value="2"/>
</dbReference>
<dbReference type="InterPro" id="IPR037185">
    <property type="entry name" value="EmrE-like"/>
</dbReference>
<feature type="transmembrane region" description="Helical" evidence="6">
    <location>
        <begin position="135"/>
        <end position="154"/>
    </location>
</feature>
<keyword evidence="4 6" id="KW-1133">Transmembrane helix</keyword>
<comment type="subcellular location">
    <subcellularLocation>
        <location evidence="1">Cell membrane</location>
        <topology evidence="1">Multi-pass membrane protein</topology>
    </subcellularLocation>
</comment>
<evidence type="ECO:0000256" key="2">
    <source>
        <dbReference type="ARBA" id="ARBA00022475"/>
    </source>
</evidence>
<reference evidence="8 9" key="1">
    <citation type="journal article" date="2006" name="Nat. Biotechnol.">
        <title>Genome sequence of the ubiquitous hydrocarbon-degrading marine bacterium Alcanivorax borkumensis.</title>
        <authorList>
            <person name="Schneiker S."/>
            <person name="Martins dos Santos V.A.P."/>
            <person name="Bartels D."/>
            <person name="Bekel T."/>
            <person name="Brecht M."/>
            <person name="Buhrmester J."/>
            <person name="Chernikova T.N."/>
            <person name="Denaro R."/>
            <person name="Ferrer M."/>
            <person name="Gertler C."/>
            <person name="Goesmann A."/>
            <person name="Golyshina O.V."/>
            <person name="Kaminski F."/>
            <person name="Khachane A.N."/>
            <person name="Lang S."/>
            <person name="Linke B."/>
            <person name="McHardy A.C."/>
            <person name="Meyer F."/>
            <person name="Nechitaylo T."/>
            <person name="Puehler A."/>
            <person name="Regenhardt D."/>
            <person name="Rupp O."/>
            <person name="Sabirova J.S."/>
            <person name="Selbitschka W."/>
            <person name="Yakimov M.M."/>
            <person name="Timmis K.N."/>
            <person name="Vorhoelter F.-J."/>
            <person name="Weidner S."/>
            <person name="Kaiser O."/>
            <person name="Golyshin P.N."/>
        </authorList>
    </citation>
    <scope>NUCLEOTIDE SEQUENCE [LARGE SCALE GENOMIC DNA]</scope>
    <source>
        <strain evidence="9">ATCC 700651 / DSM 11573 / NCIMB 13689 / SK2</strain>
    </source>
</reference>
<feature type="transmembrane region" description="Helical" evidence="6">
    <location>
        <begin position="321"/>
        <end position="339"/>
    </location>
</feature>
<keyword evidence="9" id="KW-1185">Reference proteome</keyword>
<feature type="transmembrane region" description="Helical" evidence="6">
    <location>
        <begin position="111"/>
        <end position="129"/>
    </location>
</feature>
<feature type="transmembrane region" description="Helical" evidence="6">
    <location>
        <begin position="227"/>
        <end position="250"/>
    </location>
</feature>
<gene>
    <name evidence="8" type="ordered locus">ABO_1115</name>
</gene>
<feature type="transmembrane region" description="Helical" evidence="6">
    <location>
        <begin position="49"/>
        <end position="65"/>
    </location>
</feature>
<evidence type="ECO:0000259" key="7">
    <source>
        <dbReference type="Pfam" id="PF00892"/>
    </source>
</evidence>
<sequence>MCCATPPTLTIKATFHQPLPANTPVLPSPVCLNCEPCSVTIRQAYKADLLLLVVTLLAAISWMFSKEAVLAMPPLLFMSLRFLLASVLLGCIAHRQLRRLSRQQLIRSARVGLVFGTAMSFWIVGLAVGDHVGEGAFLTSLGVVLVPVIARIVFAETVPTSTWLALPVAAGGLALLSLEQGLHLDVGQLCFVAAATIFALYFNLNTRAANTIAIQSASGESIEHPRIPAMALTTVVLAVVALVTGTLSAFSEPWVPVFTSMTPTLVMWIVLSASIGTALRFLVQTYAQSLSLNSHGVVIMVLEPMWTALIAAAWFGEHMTWIQLAGCALIFISLLVNRWRRVRTLLKSLIAPKCP</sequence>
<feature type="transmembrane region" description="Helical" evidence="6">
    <location>
        <begin position="71"/>
        <end position="91"/>
    </location>
</feature>
<evidence type="ECO:0000256" key="1">
    <source>
        <dbReference type="ARBA" id="ARBA00004651"/>
    </source>
</evidence>
<feature type="transmembrane region" description="Helical" evidence="6">
    <location>
        <begin position="295"/>
        <end position="315"/>
    </location>
</feature>
<dbReference type="EMBL" id="AM286690">
    <property type="protein sequence ID" value="CAL16563.1"/>
    <property type="molecule type" value="Genomic_DNA"/>
</dbReference>
<protein>
    <submittedName>
        <fullName evidence="8">Membrane protein, putative</fullName>
    </submittedName>
</protein>
<proteinExistence type="predicted"/>
<accession>Q0VQI5</accession>